<evidence type="ECO:0000256" key="3">
    <source>
        <dbReference type="ARBA" id="ARBA00022833"/>
    </source>
</evidence>
<evidence type="ECO:0000256" key="1">
    <source>
        <dbReference type="ARBA" id="ARBA00022723"/>
    </source>
</evidence>
<evidence type="ECO:0000313" key="9">
    <source>
        <dbReference type="Proteomes" id="UP000242287"/>
    </source>
</evidence>
<dbReference type="EMBL" id="KZ301972">
    <property type="protein sequence ID" value="PFH53850.1"/>
    <property type="molecule type" value="Genomic_DNA"/>
</dbReference>
<keyword evidence="6" id="KW-1133">Transmembrane helix</keyword>
<keyword evidence="6" id="KW-0472">Membrane</keyword>
<dbReference type="InterPro" id="IPR017907">
    <property type="entry name" value="Znf_RING_CS"/>
</dbReference>
<gene>
    <name evidence="8" type="ORF">AMATHDRAFT_38647</name>
</gene>
<dbReference type="PANTHER" id="PTHR10131:SF94">
    <property type="entry name" value="TNF RECEPTOR-ASSOCIATED FACTOR 4"/>
    <property type="match status" value="1"/>
</dbReference>
<dbReference type="OrthoDB" id="1630758at2759"/>
<feature type="region of interest" description="Disordered" evidence="5">
    <location>
        <begin position="136"/>
        <end position="173"/>
    </location>
</feature>
<feature type="transmembrane region" description="Helical" evidence="6">
    <location>
        <begin position="448"/>
        <end position="467"/>
    </location>
</feature>
<keyword evidence="1" id="KW-0479">Metal-binding</keyword>
<dbReference type="STRING" id="703135.A0A2A9P063"/>
<dbReference type="InterPro" id="IPR013083">
    <property type="entry name" value="Znf_RING/FYVE/PHD"/>
</dbReference>
<dbReference type="AlphaFoldDB" id="A0A2A9P063"/>
<dbReference type="PROSITE" id="PS00518">
    <property type="entry name" value="ZF_RING_1"/>
    <property type="match status" value="1"/>
</dbReference>
<organism evidence="8 9">
    <name type="scientific">Amanita thiersii Skay4041</name>
    <dbReference type="NCBI Taxonomy" id="703135"/>
    <lineage>
        <taxon>Eukaryota</taxon>
        <taxon>Fungi</taxon>
        <taxon>Dikarya</taxon>
        <taxon>Basidiomycota</taxon>
        <taxon>Agaricomycotina</taxon>
        <taxon>Agaricomycetes</taxon>
        <taxon>Agaricomycetidae</taxon>
        <taxon>Agaricales</taxon>
        <taxon>Pluteineae</taxon>
        <taxon>Amanitaceae</taxon>
        <taxon>Amanita</taxon>
    </lineage>
</organism>
<dbReference type="GO" id="GO:0008270">
    <property type="term" value="F:zinc ion binding"/>
    <property type="evidence" value="ECO:0007669"/>
    <property type="project" value="UniProtKB-KW"/>
</dbReference>
<reference evidence="8 9" key="1">
    <citation type="submission" date="2014-02" db="EMBL/GenBank/DDBJ databases">
        <title>Transposable element dynamics among asymbiotic and ectomycorrhizal Amanita fungi.</title>
        <authorList>
            <consortium name="DOE Joint Genome Institute"/>
            <person name="Hess J."/>
            <person name="Skrede I."/>
            <person name="Wolfe B."/>
            <person name="LaButti K."/>
            <person name="Ohm R.A."/>
            <person name="Grigoriev I.V."/>
            <person name="Pringle A."/>
        </authorList>
    </citation>
    <scope>NUCLEOTIDE SEQUENCE [LARGE SCALE GENOMIC DNA]</scope>
    <source>
        <strain evidence="8 9">SKay4041</strain>
    </source>
</reference>
<dbReference type="PANTHER" id="PTHR10131">
    <property type="entry name" value="TNF RECEPTOR ASSOCIATED FACTOR"/>
    <property type="match status" value="1"/>
</dbReference>
<dbReference type="InterPro" id="IPR001841">
    <property type="entry name" value="Znf_RING"/>
</dbReference>
<keyword evidence="6" id="KW-0812">Transmembrane</keyword>
<dbReference type="Pfam" id="PF13923">
    <property type="entry name" value="zf-C3HC4_2"/>
    <property type="match status" value="1"/>
</dbReference>
<feature type="domain" description="RING-type" evidence="7">
    <location>
        <begin position="18"/>
        <end position="56"/>
    </location>
</feature>
<keyword evidence="3" id="KW-0862">Zinc</keyword>
<evidence type="ECO:0000313" key="8">
    <source>
        <dbReference type="EMBL" id="PFH53850.1"/>
    </source>
</evidence>
<keyword evidence="9" id="KW-1185">Reference proteome</keyword>
<evidence type="ECO:0000259" key="7">
    <source>
        <dbReference type="PROSITE" id="PS50089"/>
    </source>
</evidence>
<dbReference type="Proteomes" id="UP000242287">
    <property type="component" value="Unassembled WGS sequence"/>
</dbReference>
<dbReference type="SUPFAM" id="SSF49599">
    <property type="entry name" value="TRAF domain-like"/>
    <property type="match status" value="1"/>
</dbReference>
<protein>
    <recommendedName>
        <fullName evidence="7">RING-type domain-containing protein</fullName>
    </recommendedName>
</protein>
<proteinExistence type="predicted"/>
<sequence>MSSSAYTYVANPSANLTCCICRHPFVDPTTTSCAHTFCYECISNALSHSPQCPVDRLPLSIKDLRPADSIICSLVDELIVECVHREEGCLHTCERQLLATHLLDECAYSEVPCKDANCTQRIIRKELDAHITVQHGDSVKSETSSCDDVDQSTTPNQPTRDIADSPATSDRPNSIEHANLKEFMSTSAARHASLAEQNLILRHRVSTLEASVQIMRREMEAVRRALGPWFRSESNQASYSTDRGTDNQQAPFILVEPSNSSGFETRNIGYGSSSSSSVVLADVPSSLDPTPLRAPSSDHALGSHFPLVENDSADTAHVRFPDIHYRGYHRATPSGSLGFMGQMHPEAYGPLNYAPGFIPLRAGGPSHLLTQPSTSRPMHIANPQLTSVVSPIDSSTTLEGSLNGLRDSVLSLAAGVDSLGRRSEIALTNESLRFGEEVMSLRASINGLRLQAIICCIIYILYNLYFLQLHTMMTERSTHGPGRPPPGMGVGEDNMGGMMNLPRVYHPPAGLQGQGPISITKL</sequence>
<accession>A0A2A9P063</accession>
<dbReference type="PROSITE" id="PS50089">
    <property type="entry name" value="ZF_RING_2"/>
    <property type="match status" value="1"/>
</dbReference>
<evidence type="ECO:0000256" key="2">
    <source>
        <dbReference type="ARBA" id="ARBA00022771"/>
    </source>
</evidence>
<evidence type="ECO:0000256" key="5">
    <source>
        <dbReference type="SAM" id="MobiDB-lite"/>
    </source>
</evidence>
<dbReference type="SUPFAM" id="SSF57850">
    <property type="entry name" value="RING/U-box"/>
    <property type="match status" value="1"/>
</dbReference>
<dbReference type="Gene3D" id="3.30.40.10">
    <property type="entry name" value="Zinc/RING finger domain, C3HC4 (zinc finger)"/>
    <property type="match status" value="1"/>
</dbReference>
<evidence type="ECO:0000256" key="6">
    <source>
        <dbReference type="SAM" id="Phobius"/>
    </source>
</evidence>
<name>A0A2A9P063_9AGAR</name>
<evidence type="ECO:0000256" key="4">
    <source>
        <dbReference type="PROSITE-ProRule" id="PRU00175"/>
    </source>
</evidence>
<dbReference type="SMART" id="SM00184">
    <property type="entry name" value="RING"/>
    <property type="match status" value="1"/>
</dbReference>
<keyword evidence="2 4" id="KW-0863">Zinc-finger</keyword>